<reference evidence="2 3" key="1">
    <citation type="submission" date="2019-02" db="EMBL/GenBank/DDBJ databases">
        <title>Deep-cultivation of Planctomycetes and their phenomic and genomic characterization uncovers novel biology.</title>
        <authorList>
            <person name="Wiegand S."/>
            <person name="Jogler M."/>
            <person name="Boedeker C."/>
            <person name="Pinto D."/>
            <person name="Vollmers J."/>
            <person name="Rivas-Marin E."/>
            <person name="Kohn T."/>
            <person name="Peeters S.H."/>
            <person name="Heuer A."/>
            <person name="Rast P."/>
            <person name="Oberbeckmann S."/>
            <person name="Bunk B."/>
            <person name="Jeske O."/>
            <person name="Meyerdierks A."/>
            <person name="Storesund J.E."/>
            <person name="Kallscheuer N."/>
            <person name="Luecker S."/>
            <person name="Lage O.M."/>
            <person name="Pohl T."/>
            <person name="Merkel B.J."/>
            <person name="Hornburger P."/>
            <person name="Mueller R.-W."/>
            <person name="Bruemmer F."/>
            <person name="Labrenz M."/>
            <person name="Spormann A.M."/>
            <person name="Op den Camp H."/>
            <person name="Overmann J."/>
            <person name="Amann R."/>
            <person name="Jetten M.S.M."/>
            <person name="Mascher T."/>
            <person name="Medema M.H."/>
            <person name="Devos D.P."/>
            <person name="Kaster A.-K."/>
            <person name="Ovreas L."/>
            <person name="Rohde M."/>
            <person name="Galperin M.Y."/>
            <person name="Jogler C."/>
        </authorList>
    </citation>
    <scope>NUCLEOTIDE SEQUENCE [LARGE SCALE GENOMIC DNA]</scope>
    <source>
        <strain evidence="2 3">Q31a</strain>
    </source>
</reference>
<proteinExistence type="predicted"/>
<organism evidence="2 3">
    <name type="scientific">Aureliella helgolandensis</name>
    <dbReference type="NCBI Taxonomy" id="2527968"/>
    <lineage>
        <taxon>Bacteria</taxon>
        <taxon>Pseudomonadati</taxon>
        <taxon>Planctomycetota</taxon>
        <taxon>Planctomycetia</taxon>
        <taxon>Pirellulales</taxon>
        <taxon>Pirellulaceae</taxon>
        <taxon>Aureliella</taxon>
    </lineage>
</organism>
<dbReference type="RefSeq" id="WP_145081473.1">
    <property type="nucleotide sequence ID" value="NZ_CP036298.1"/>
</dbReference>
<name>A0A518GB65_9BACT</name>
<dbReference type="Proteomes" id="UP000318017">
    <property type="component" value="Chromosome"/>
</dbReference>
<keyword evidence="3" id="KW-1185">Reference proteome</keyword>
<feature type="region of interest" description="Disordered" evidence="1">
    <location>
        <begin position="19"/>
        <end position="56"/>
    </location>
</feature>
<evidence type="ECO:0008006" key="4">
    <source>
        <dbReference type="Google" id="ProtNLM"/>
    </source>
</evidence>
<evidence type="ECO:0000256" key="1">
    <source>
        <dbReference type="SAM" id="MobiDB-lite"/>
    </source>
</evidence>
<dbReference type="AlphaFoldDB" id="A0A518GB65"/>
<accession>A0A518GB65</accession>
<dbReference type="EMBL" id="CP036298">
    <property type="protein sequence ID" value="QDV25842.1"/>
    <property type="molecule type" value="Genomic_DNA"/>
</dbReference>
<dbReference type="OrthoDB" id="9810649at2"/>
<protein>
    <recommendedName>
        <fullName evidence="4">Acetyltransferase</fullName>
    </recommendedName>
</protein>
<dbReference type="KEGG" id="ahel:Q31a_41700"/>
<evidence type="ECO:0000313" key="3">
    <source>
        <dbReference type="Proteomes" id="UP000318017"/>
    </source>
</evidence>
<sequence>MFMKDTTSGDLVRVNNVNQLASPHETHVDGCRQAGEEEQDERQFSKGELEFPSGEPLPKCWTDAHYQVA</sequence>
<gene>
    <name evidence="2" type="ORF">Q31a_41700</name>
</gene>
<evidence type="ECO:0000313" key="2">
    <source>
        <dbReference type="EMBL" id="QDV25842.1"/>
    </source>
</evidence>